<protein>
    <recommendedName>
        <fullName evidence="6">G domain-containing protein</fullName>
    </recommendedName>
</protein>
<dbReference type="Gene3D" id="3.40.50.300">
    <property type="entry name" value="P-loop containing nucleotide triphosphate hydrolases"/>
    <property type="match status" value="2"/>
</dbReference>
<sequence length="811" mass="92592">MFSLTGSGSRERTSVNETHGEGAQRAISAGKDICELLADILRQSPLANNGESNLSHILTLADELLNYQSPVEFKIGLVGDSGVGKSSLINSLLDVKSLAKTGGNARACTSIVTEYRRKRASDSAAFTIEIDCLDNQEIEELLHQIIVDYRRYHARSSSSLQDEEGDELRQLRVKAQWAWDTLKAVFEDQCTEEAYFKNPNIEINELHRLVQGWKTTLDWPAEFNNRGATLTAVNPAECEAKIERYLKPWMWPFIKTTRIYLNAPVLQSGIVLVDLPGFRDVNTARIKVTEQRLYQCDEIFIVTPIIRADADASVENVMIRQLGRNFSSLRRSQGVTIICTKSEDLQEFEVLRDVPNVNLGDVEDLDKQIEEAMENGQPTNLLDARRKHLFVFARNEYVGALLRRHYGDRVNGREINFFCVSNALYLDARRQQVPSRNISLLSTDREKAAQKMLKTSGILELRQFIIRIPELSQIDEAQRFLGTKLQTLFDKTEFWLAASLSSASNRQTTREILEVVKMELKDGFDHLAESTHDGMIHAKIDLLQAQFTSMGIWERYALSAVENWEGWFAATWAAFWNHEGAHSTPSVGEYRDWNSEILEAMVNDFRDKEAAFREQCGRQFTSFKSSAHRVLSVLPERLAGWHGVEVFDRTLPRRRREIDYDVDRITALFDGELQNIFHDLLNTHSTSYVMRHFKPMYNETYSGPGLRKRLIKRFKLQITGDRVIANLFREIRRDFTTSTDYLIMEAAEMLKGASDRCLEQVGSDFELLHGEAAHASPDNGALDQLFHILEGARSRRDIAKRELGVYSNNIM</sequence>
<dbReference type="PANTHER" id="PTHR36681:SF3">
    <property type="entry name" value="NUCLEAR GTPASE, GERMINAL CENTER-ASSOCIATED, TANDEM DUPLICATE 3"/>
    <property type="match status" value="1"/>
</dbReference>
<dbReference type="InterPro" id="IPR056024">
    <property type="entry name" value="DUF7605"/>
</dbReference>
<reference evidence="4 5" key="1">
    <citation type="submission" date="2017-10" db="EMBL/GenBank/DDBJ databases">
        <title>Comparative genomics in systemic dimorphic fungi from Ajellomycetaceae.</title>
        <authorList>
            <person name="Munoz J.F."/>
            <person name="Mcewen J.G."/>
            <person name="Clay O.K."/>
            <person name="Cuomo C.A."/>
        </authorList>
    </citation>
    <scope>NUCLEOTIDE SEQUENCE [LARGE SCALE GENOMIC DNA]</scope>
    <source>
        <strain evidence="4 5">UAMH7299</strain>
    </source>
</reference>
<dbReference type="Pfam" id="PF24564">
    <property type="entry name" value="DUF7605"/>
    <property type="match status" value="1"/>
</dbReference>
<gene>
    <name evidence="4" type="ORF">AJ80_01594</name>
</gene>
<feature type="compositionally biased region" description="Basic and acidic residues" evidence="1">
    <location>
        <begin position="9"/>
        <end position="22"/>
    </location>
</feature>
<proteinExistence type="predicted"/>
<feature type="domain" description="DUF7605" evidence="3">
    <location>
        <begin position="553"/>
        <end position="709"/>
    </location>
</feature>
<dbReference type="AlphaFoldDB" id="A0A2B7Z085"/>
<dbReference type="STRING" id="1447883.A0A2B7Z085"/>
<dbReference type="OrthoDB" id="3598281at2759"/>
<dbReference type="EMBL" id="PDNA01000014">
    <property type="protein sequence ID" value="PGH26649.1"/>
    <property type="molecule type" value="Genomic_DNA"/>
</dbReference>
<evidence type="ECO:0000256" key="1">
    <source>
        <dbReference type="SAM" id="MobiDB-lite"/>
    </source>
</evidence>
<accession>A0A2B7Z085</accession>
<keyword evidence="5" id="KW-1185">Reference proteome</keyword>
<evidence type="ECO:0000313" key="4">
    <source>
        <dbReference type="EMBL" id="PGH26649.1"/>
    </source>
</evidence>
<organism evidence="4 5">
    <name type="scientific">Polytolypa hystricis (strain UAMH7299)</name>
    <dbReference type="NCBI Taxonomy" id="1447883"/>
    <lineage>
        <taxon>Eukaryota</taxon>
        <taxon>Fungi</taxon>
        <taxon>Dikarya</taxon>
        <taxon>Ascomycota</taxon>
        <taxon>Pezizomycotina</taxon>
        <taxon>Eurotiomycetes</taxon>
        <taxon>Eurotiomycetidae</taxon>
        <taxon>Onygenales</taxon>
        <taxon>Onygenales incertae sedis</taxon>
        <taxon>Polytolypa</taxon>
    </lineage>
</organism>
<dbReference type="Pfam" id="PF00350">
    <property type="entry name" value="Dynamin_N"/>
    <property type="match status" value="1"/>
</dbReference>
<evidence type="ECO:0000313" key="5">
    <source>
        <dbReference type="Proteomes" id="UP000224634"/>
    </source>
</evidence>
<evidence type="ECO:0008006" key="6">
    <source>
        <dbReference type="Google" id="ProtNLM"/>
    </source>
</evidence>
<evidence type="ECO:0000259" key="2">
    <source>
        <dbReference type="Pfam" id="PF00350"/>
    </source>
</evidence>
<name>A0A2B7Z085_POLH7</name>
<dbReference type="InterPro" id="IPR027417">
    <property type="entry name" value="P-loop_NTPase"/>
</dbReference>
<dbReference type="InterPro" id="IPR045063">
    <property type="entry name" value="Dynamin_N"/>
</dbReference>
<dbReference type="Proteomes" id="UP000224634">
    <property type="component" value="Unassembled WGS sequence"/>
</dbReference>
<feature type="domain" description="Dynamin N-terminal" evidence="2">
    <location>
        <begin position="75"/>
        <end position="308"/>
    </location>
</feature>
<feature type="region of interest" description="Disordered" evidence="1">
    <location>
        <begin position="1"/>
        <end position="22"/>
    </location>
</feature>
<dbReference type="PANTHER" id="PTHR36681">
    <property type="entry name" value="NUCLEAR GTPASE, GERMINAL CENTER-ASSOCIATED, TANDEM DUPLICATE 3"/>
    <property type="match status" value="1"/>
</dbReference>
<comment type="caution">
    <text evidence="4">The sequence shown here is derived from an EMBL/GenBank/DDBJ whole genome shotgun (WGS) entry which is preliminary data.</text>
</comment>
<dbReference type="SUPFAM" id="SSF52540">
    <property type="entry name" value="P-loop containing nucleoside triphosphate hydrolases"/>
    <property type="match status" value="1"/>
</dbReference>
<evidence type="ECO:0000259" key="3">
    <source>
        <dbReference type="Pfam" id="PF24564"/>
    </source>
</evidence>